<dbReference type="PANTHER" id="PTHR11078">
    <property type="entry name" value="N UTILIZATION SUBSTANCE PROTEIN B-RELATED"/>
    <property type="match status" value="1"/>
</dbReference>
<comment type="similarity">
    <text evidence="1">Belongs to the NusB family.</text>
</comment>
<name>A0A0R2HDI3_9FIRM</name>
<evidence type="ECO:0000256" key="2">
    <source>
        <dbReference type="ARBA" id="ARBA00022814"/>
    </source>
</evidence>
<evidence type="ECO:0000256" key="1">
    <source>
        <dbReference type="ARBA" id="ARBA00005952"/>
    </source>
</evidence>
<evidence type="ECO:0000256" key="4">
    <source>
        <dbReference type="ARBA" id="ARBA00023015"/>
    </source>
</evidence>
<dbReference type="AlphaFoldDB" id="A0A0R2HDI3"/>
<sequence>MFTEVFENMKKTVRQVAREKAIIGIYQNLAVGADKQDIMNYVKHDDVLKEGLSAMTFCESLIDIVLKNKESYIKLIEKYLKRGWTFDRLSKMEQAILLVATAEILDTETDERVVINEAVINAKSFCDEGSYKFINGILHKVVS</sequence>
<dbReference type="InterPro" id="IPR006027">
    <property type="entry name" value="NusB_RsmB_TIM44"/>
</dbReference>
<dbReference type="InterPro" id="IPR011605">
    <property type="entry name" value="NusB_fam"/>
</dbReference>
<keyword evidence="3" id="KW-0694">RNA-binding</keyword>
<protein>
    <recommendedName>
        <fullName evidence="6">NusB/RsmB/TIM44 domain-containing protein</fullName>
    </recommendedName>
</protein>
<keyword evidence="4" id="KW-0805">Transcription regulation</keyword>
<keyword evidence="8" id="KW-1185">Reference proteome</keyword>
<dbReference type="InterPro" id="IPR035926">
    <property type="entry name" value="NusB-like_sf"/>
</dbReference>
<dbReference type="GO" id="GO:0005829">
    <property type="term" value="C:cytosol"/>
    <property type="evidence" value="ECO:0007669"/>
    <property type="project" value="TreeGrafter"/>
</dbReference>
<dbReference type="Pfam" id="PF01029">
    <property type="entry name" value="NusB"/>
    <property type="match status" value="1"/>
</dbReference>
<organism evidence="7 8">
    <name type="scientific">Kandleria vitulina DSM 20405</name>
    <dbReference type="NCBI Taxonomy" id="1410657"/>
    <lineage>
        <taxon>Bacteria</taxon>
        <taxon>Bacillati</taxon>
        <taxon>Bacillota</taxon>
        <taxon>Erysipelotrichia</taxon>
        <taxon>Erysipelotrichales</taxon>
        <taxon>Coprobacillaceae</taxon>
        <taxon>Kandleria</taxon>
    </lineage>
</organism>
<dbReference type="GO" id="GO:0003723">
    <property type="term" value="F:RNA binding"/>
    <property type="evidence" value="ECO:0007669"/>
    <property type="project" value="UniProtKB-KW"/>
</dbReference>
<dbReference type="GO" id="GO:0031564">
    <property type="term" value="P:transcription antitermination"/>
    <property type="evidence" value="ECO:0007669"/>
    <property type="project" value="UniProtKB-KW"/>
</dbReference>
<evidence type="ECO:0000256" key="3">
    <source>
        <dbReference type="ARBA" id="ARBA00022884"/>
    </source>
</evidence>
<accession>A0A0R2HDI3</accession>
<keyword evidence="5" id="KW-0804">Transcription</keyword>
<reference evidence="7 8" key="1">
    <citation type="journal article" date="2015" name="Genome Announc.">
        <title>Expanding the biotechnology potential of lactobacilli through comparative genomics of 213 strains and associated genera.</title>
        <authorList>
            <person name="Sun Z."/>
            <person name="Harris H.M."/>
            <person name="McCann A."/>
            <person name="Guo C."/>
            <person name="Argimon S."/>
            <person name="Zhang W."/>
            <person name="Yang X."/>
            <person name="Jeffery I.B."/>
            <person name="Cooney J.C."/>
            <person name="Kagawa T.F."/>
            <person name="Liu W."/>
            <person name="Song Y."/>
            <person name="Salvetti E."/>
            <person name="Wrobel A."/>
            <person name="Rasinkangas P."/>
            <person name="Parkhill J."/>
            <person name="Rea M.C."/>
            <person name="O'Sullivan O."/>
            <person name="Ritari J."/>
            <person name="Douillard F.P."/>
            <person name="Paul Ross R."/>
            <person name="Yang R."/>
            <person name="Briner A.E."/>
            <person name="Felis G.E."/>
            <person name="de Vos W.M."/>
            <person name="Barrangou R."/>
            <person name="Klaenhammer T.R."/>
            <person name="Caufield P.W."/>
            <person name="Cui Y."/>
            <person name="Zhang H."/>
            <person name="O'Toole P.W."/>
        </authorList>
    </citation>
    <scope>NUCLEOTIDE SEQUENCE [LARGE SCALE GENOMIC DNA]</scope>
    <source>
        <strain evidence="7 8">DSM 20405</strain>
    </source>
</reference>
<dbReference type="NCBIfam" id="TIGR01951">
    <property type="entry name" value="nusB"/>
    <property type="match status" value="1"/>
</dbReference>
<gene>
    <name evidence="7" type="ORF">IV49_GL001179</name>
</gene>
<evidence type="ECO:0000313" key="8">
    <source>
        <dbReference type="Proteomes" id="UP000051841"/>
    </source>
</evidence>
<comment type="caution">
    <text evidence="7">The sequence shown here is derived from an EMBL/GenBank/DDBJ whole genome shotgun (WGS) entry which is preliminary data.</text>
</comment>
<dbReference type="PANTHER" id="PTHR11078:SF3">
    <property type="entry name" value="ANTITERMINATION NUSB DOMAIN-CONTAINING PROTEIN"/>
    <property type="match status" value="1"/>
</dbReference>
<dbReference type="Proteomes" id="UP000051841">
    <property type="component" value="Unassembled WGS sequence"/>
</dbReference>
<dbReference type="PATRIC" id="fig|1410657.5.peg.1221"/>
<feature type="domain" description="NusB/RsmB/TIM44" evidence="6">
    <location>
        <begin position="17"/>
        <end position="142"/>
    </location>
</feature>
<evidence type="ECO:0000256" key="5">
    <source>
        <dbReference type="ARBA" id="ARBA00023163"/>
    </source>
</evidence>
<evidence type="ECO:0000259" key="6">
    <source>
        <dbReference type="Pfam" id="PF01029"/>
    </source>
</evidence>
<dbReference type="SUPFAM" id="SSF48013">
    <property type="entry name" value="NusB-like"/>
    <property type="match status" value="1"/>
</dbReference>
<dbReference type="Gene3D" id="1.10.940.10">
    <property type="entry name" value="NusB-like"/>
    <property type="match status" value="1"/>
</dbReference>
<evidence type="ECO:0000313" key="7">
    <source>
        <dbReference type="EMBL" id="KRN51103.1"/>
    </source>
</evidence>
<keyword evidence="2" id="KW-0889">Transcription antitermination</keyword>
<dbReference type="EMBL" id="JQBL01000003">
    <property type="protein sequence ID" value="KRN51103.1"/>
    <property type="molecule type" value="Genomic_DNA"/>
</dbReference>
<proteinExistence type="inferred from homology"/>
<dbReference type="GO" id="GO:0006353">
    <property type="term" value="P:DNA-templated transcription termination"/>
    <property type="evidence" value="ECO:0007669"/>
    <property type="project" value="InterPro"/>
</dbReference>